<evidence type="ECO:0000256" key="1">
    <source>
        <dbReference type="ARBA" id="ARBA00022737"/>
    </source>
</evidence>
<dbReference type="PROSITE" id="PS50222">
    <property type="entry name" value="EF_HAND_2"/>
    <property type="match status" value="2"/>
</dbReference>
<dbReference type="SMART" id="SM00054">
    <property type="entry name" value="EFh"/>
    <property type="match status" value="2"/>
</dbReference>
<reference evidence="4 5" key="1">
    <citation type="submission" date="2022-01" db="EMBL/GenBank/DDBJ databases">
        <title>A chromosomal length assembly of Cordylochernes scorpioides.</title>
        <authorList>
            <person name="Zeh D."/>
            <person name="Zeh J."/>
        </authorList>
    </citation>
    <scope>NUCLEOTIDE SEQUENCE [LARGE SCALE GENOMIC DNA]</scope>
    <source>
        <strain evidence="4">IN4F17</strain>
        <tissue evidence="4">Whole Body</tissue>
    </source>
</reference>
<dbReference type="Gene3D" id="1.10.238.10">
    <property type="entry name" value="EF-hand"/>
    <property type="match status" value="1"/>
</dbReference>
<dbReference type="InterPro" id="IPR002048">
    <property type="entry name" value="EF_hand_dom"/>
</dbReference>
<dbReference type="InterPro" id="IPR011992">
    <property type="entry name" value="EF-hand-dom_pair"/>
</dbReference>
<dbReference type="PANTHER" id="PTHR23050">
    <property type="entry name" value="CALCIUM BINDING PROTEIN"/>
    <property type="match status" value="1"/>
</dbReference>
<accession>A0ABY6K1B8</accession>
<evidence type="ECO:0000256" key="2">
    <source>
        <dbReference type="ARBA" id="ARBA00022837"/>
    </source>
</evidence>
<dbReference type="SUPFAM" id="SSF47473">
    <property type="entry name" value="EF-hand"/>
    <property type="match status" value="1"/>
</dbReference>
<feature type="domain" description="EF-hand" evidence="3">
    <location>
        <begin position="32"/>
        <end position="67"/>
    </location>
</feature>
<dbReference type="Pfam" id="PF13499">
    <property type="entry name" value="EF-hand_7"/>
    <property type="match status" value="1"/>
</dbReference>
<dbReference type="Proteomes" id="UP001235939">
    <property type="component" value="Chromosome 02"/>
</dbReference>
<dbReference type="CDD" id="cd00051">
    <property type="entry name" value="EFh"/>
    <property type="match status" value="1"/>
</dbReference>
<keyword evidence="1" id="KW-0677">Repeat</keyword>
<dbReference type="InterPro" id="IPR018247">
    <property type="entry name" value="EF_Hand_1_Ca_BS"/>
</dbReference>
<dbReference type="PROSITE" id="PS00018">
    <property type="entry name" value="EF_HAND_1"/>
    <property type="match status" value="1"/>
</dbReference>
<keyword evidence="5" id="KW-1185">Reference proteome</keyword>
<name>A0ABY6K1B8_9ARAC</name>
<dbReference type="InterPro" id="IPR050145">
    <property type="entry name" value="Centrin_CML-like"/>
</dbReference>
<sequence>MEEAQEFICREMGKEIGTRMSPEVLPVGLSAKEVLEFTKRFQALDGGRKGYIGINDLRRMMKNLGEKISDEQLHEMINEVDLNRNGQIELQEFLVLMSSIKSGHIVSSRLARAAEREYEKTMVSVERSGGGL</sequence>
<evidence type="ECO:0000259" key="3">
    <source>
        <dbReference type="PROSITE" id="PS50222"/>
    </source>
</evidence>
<feature type="domain" description="EF-hand" evidence="3">
    <location>
        <begin position="68"/>
        <end position="103"/>
    </location>
</feature>
<keyword evidence="2" id="KW-0106">Calcium</keyword>
<dbReference type="EMBL" id="CP092864">
    <property type="protein sequence ID" value="UYV62599.1"/>
    <property type="molecule type" value="Genomic_DNA"/>
</dbReference>
<proteinExistence type="predicted"/>
<gene>
    <name evidence="4" type="ORF">LAZ67_2001278</name>
</gene>
<protein>
    <submittedName>
        <fullName evidence="4">GPD2</fullName>
    </submittedName>
</protein>
<evidence type="ECO:0000313" key="4">
    <source>
        <dbReference type="EMBL" id="UYV62599.1"/>
    </source>
</evidence>
<evidence type="ECO:0000313" key="5">
    <source>
        <dbReference type="Proteomes" id="UP001235939"/>
    </source>
</evidence>
<organism evidence="4 5">
    <name type="scientific">Cordylochernes scorpioides</name>
    <dbReference type="NCBI Taxonomy" id="51811"/>
    <lineage>
        <taxon>Eukaryota</taxon>
        <taxon>Metazoa</taxon>
        <taxon>Ecdysozoa</taxon>
        <taxon>Arthropoda</taxon>
        <taxon>Chelicerata</taxon>
        <taxon>Arachnida</taxon>
        <taxon>Pseudoscorpiones</taxon>
        <taxon>Cheliferoidea</taxon>
        <taxon>Chernetidae</taxon>
        <taxon>Cordylochernes</taxon>
    </lineage>
</organism>